<reference evidence="1" key="2">
    <citation type="submission" date="2021-04" db="EMBL/GenBank/DDBJ databases">
        <authorList>
            <person name="Gilroy R."/>
        </authorList>
    </citation>
    <scope>NUCLEOTIDE SEQUENCE</scope>
    <source>
        <strain evidence="1">ChiHjej13B12-752</strain>
    </source>
</reference>
<gene>
    <name evidence="1" type="ORF">H9891_06095</name>
</gene>
<comment type="caution">
    <text evidence="1">The sequence shown here is derived from an EMBL/GenBank/DDBJ whole genome shotgun (WGS) entry which is preliminary data.</text>
</comment>
<sequence>MERNYRRFTVKERPELMEEIDRLHSIGWPEFIGADPVTVKYWNKLKTDFPGFQFIMVEEMKGLAVRNDLEHLLVHVRPSLKARYPLTD</sequence>
<evidence type="ECO:0000313" key="1">
    <source>
        <dbReference type="EMBL" id="HIW12717.1"/>
    </source>
</evidence>
<evidence type="ECO:0000313" key="2">
    <source>
        <dbReference type="Proteomes" id="UP000823989"/>
    </source>
</evidence>
<organism evidence="1 2">
    <name type="scientific">Candidatus Salinicoccus stercoripullorum</name>
    <dbReference type="NCBI Taxonomy" id="2838756"/>
    <lineage>
        <taxon>Bacteria</taxon>
        <taxon>Bacillati</taxon>
        <taxon>Bacillota</taxon>
        <taxon>Bacilli</taxon>
        <taxon>Bacillales</taxon>
        <taxon>Staphylococcaceae</taxon>
        <taxon>Salinicoccus</taxon>
    </lineage>
</organism>
<reference evidence="1" key="1">
    <citation type="journal article" date="2021" name="PeerJ">
        <title>Extensive microbial diversity within the chicken gut microbiome revealed by metagenomics and culture.</title>
        <authorList>
            <person name="Gilroy R."/>
            <person name="Ravi A."/>
            <person name="Getino M."/>
            <person name="Pursley I."/>
            <person name="Horton D.L."/>
            <person name="Alikhan N.F."/>
            <person name="Baker D."/>
            <person name="Gharbi K."/>
            <person name="Hall N."/>
            <person name="Watson M."/>
            <person name="Adriaenssens E.M."/>
            <person name="Foster-Nyarko E."/>
            <person name="Jarju S."/>
            <person name="Secka A."/>
            <person name="Antonio M."/>
            <person name="Oren A."/>
            <person name="Chaudhuri R.R."/>
            <person name="La Ragione R."/>
            <person name="Hildebrand F."/>
            <person name="Pallen M.J."/>
        </authorList>
    </citation>
    <scope>NUCLEOTIDE SEQUENCE</scope>
    <source>
        <strain evidence="1">ChiHjej13B12-752</strain>
    </source>
</reference>
<protein>
    <submittedName>
        <fullName evidence="1">Uncharacterized protein</fullName>
    </submittedName>
</protein>
<proteinExistence type="predicted"/>
<dbReference type="Proteomes" id="UP000823989">
    <property type="component" value="Unassembled WGS sequence"/>
</dbReference>
<dbReference type="EMBL" id="DXHR01000020">
    <property type="protein sequence ID" value="HIW12717.1"/>
    <property type="molecule type" value="Genomic_DNA"/>
</dbReference>
<accession>A0A9D1QIC5</accession>
<name>A0A9D1QIC5_9STAP</name>
<dbReference type="AlphaFoldDB" id="A0A9D1QIC5"/>